<evidence type="ECO:0000313" key="2">
    <source>
        <dbReference type="Proteomes" id="UP001489719"/>
    </source>
</evidence>
<accession>A0ACC3TRC3</accession>
<reference evidence="2" key="1">
    <citation type="journal article" date="2024" name="Front. Bioeng. Biotechnol.">
        <title>Genome-scale model development and genomic sequencing of the oleaginous clade Lipomyces.</title>
        <authorList>
            <person name="Czajka J.J."/>
            <person name="Han Y."/>
            <person name="Kim J."/>
            <person name="Mondo S.J."/>
            <person name="Hofstad B.A."/>
            <person name="Robles A."/>
            <person name="Haridas S."/>
            <person name="Riley R."/>
            <person name="LaButti K."/>
            <person name="Pangilinan J."/>
            <person name="Andreopoulos W."/>
            <person name="Lipzen A."/>
            <person name="Yan J."/>
            <person name="Wang M."/>
            <person name="Ng V."/>
            <person name="Grigoriev I.V."/>
            <person name="Spatafora J.W."/>
            <person name="Magnuson J.K."/>
            <person name="Baker S.E."/>
            <person name="Pomraning K.R."/>
        </authorList>
    </citation>
    <scope>NUCLEOTIDE SEQUENCE [LARGE SCALE GENOMIC DNA]</scope>
    <source>
        <strain evidence="2">CBS 10300</strain>
    </source>
</reference>
<proteinExistence type="predicted"/>
<sequence>MASEASLNVSASLLPLLGSLISVCIALYFLKPRIFEQTITIASSKRTVLITGCSDGGMGAALAVAFHNAGLNVIATARNPDKMVKLKAVGIETISLDILSQESINEAVSNVSSLDILVNNAGTAYSMPFSDLDLEQAKETFDTNVWAQLVITQAFLPLLLKSKGMIVNQTSVVSTTAVPFQSAYNASKAAMAIFSDTARLELEPFGIKVIELKTGAVSTNMIKNQKENTPITLPAGSLYEPAREAVESAMRNDKMGSMGTPADRWAAEVVGDLMKKNPPAMIWRGAQAKAGRLGTLFPHGMLDSTMKKMTGLDIVKEKVRKSQVNVSCD</sequence>
<organism evidence="1 2">
    <name type="scientific">Lipomyces orientalis</name>
    <dbReference type="NCBI Taxonomy" id="1233043"/>
    <lineage>
        <taxon>Eukaryota</taxon>
        <taxon>Fungi</taxon>
        <taxon>Dikarya</taxon>
        <taxon>Ascomycota</taxon>
        <taxon>Saccharomycotina</taxon>
        <taxon>Lipomycetes</taxon>
        <taxon>Lipomycetales</taxon>
        <taxon>Lipomycetaceae</taxon>
        <taxon>Lipomyces</taxon>
    </lineage>
</organism>
<protein>
    <submittedName>
        <fullName evidence="1">NADPH-dependent 1-acyldihydroxyacetone phosphate reductase</fullName>
    </submittedName>
</protein>
<comment type="caution">
    <text evidence="1">The sequence shown here is derived from an EMBL/GenBank/DDBJ whole genome shotgun (WGS) entry which is preliminary data.</text>
</comment>
<dbReference type="Proteomes" id="UP001489719">
    <property type="component" value="Unassembled WGS sequence"/>
</dbReference>
<gene>
    <name evidence="1" type="ORF">V1517DRAFT_319642</name>
</gene>
<evidence type="ECO:0000313" key="1">
    <source>
        <dbReference type="EMBL" id="KAK9323709.1"/>
    </source>
</evidence>
<keyword evidence="2" id="KW-1185">Reference proteome</keyword>
<name>A0ACC3TRC3_9ASCO</name>
<dbReference type="EMBL" id="MU970058">
    <property type="protein sequence ID" value="KAK9323709.1"/>
    <property type="molecule type" value="Genomic_DNA"/>
</dbReference>